<protein>
    <submittedName>
        <fullName evidence="4">Fumarylacetoacetate (FAA) hydrolase</fullName>
    </submittedName>
</protein>
<dbReference type="AlphaFoldDB" id="A0A918A5A7"/>
<proteinExistence type="inferred from homology"/>
<dbReference type="InterPro" id="IPR011234">
    <property type="entry name" value="Fumarylacetoacetase-like_C"/>
</dbReference>
<dbReference type="GO" id="GO:0046872">
    <property type="term" value="F:metal ion binding"/>
    <property type="evidence" value="ECO:0007669"/>
    <property type="project" value="UniProtKB-KW"/>
</dbReference>
<gene>
    <name evidence="4" type="ORF">GCM10012278_31450</name>
</gene>
<dbReference type="GO" id="GO:0044281">
    <property type="term" value="P:small molecule metabolic process"/>
    <property type="evidence" value="ECO:0007669"/>
    <property type="project" value="UniProtKB-ARBA"/>
</dbReference>
<keyword evidence="5" id="KW-1185">Reference proteome</keyword>
<comment type="similarity">
    <text evidence="1">Belongs to the FAH family.</text>
</comment>
<dbReference type="Gene3D" id="3.90.850.10">
    <property type="entry name" value="Fumarylacetoacetase-like, C-terminal domain"/>
    <property type="match status" value="1"/>
</dbReference>
<dbReference type="InterPro" id="IPR036663">
    <property type="entry name" value="Fumarylacetoacetase_C_sf"/>
</dbReference>
<dbReference type="PANTHER" id="PTHR42796:SF7">
    <property type="entry name" value="2-DEHYDRO-3-DEOXY-D-ARABINONATE DEHYDRATASE"/>
    <property type="match status" value="1"/>
</dbReference>
<feature type="domain" description="Fumarylacetoacetase-like C-terminal" evidence="3">
    <location>
        <begin position="113"/>
        <end position="290"/>
    </location>
</feature>
<dbReference type="InterPro" id="IPR051121">
    <property type="entry name" value="FAH"/>
</dbReference>
<dbReference type="SUPFAM" id="SSF56529">
    <property type="entry name" value="FAH"/>
    <property type="match status" value="1"/>
</dbReference>
<reference evidence="4" key="2">
    <citation type="submission" date="2020-09" db="EMBL/GenBank/DDBJ databases">
        <authorList>
            <person name="Sun Q."/>
            <person name="Zhou Y."/>
        </authorList>
    </citation>
    <scope>NUCLEOTIDE SEQUENCE</scope>
    <source>
        <strain evidence="4">CGMCC 4.7430</strain>
    </source>
</reference>
<evidence type="ECO:0000256" key="2">
    <source>
        <dbReference type="ARBA" id="ARBA00022723"/>
    </source>
</evidence>
<dbReference type="Pfam" id="PF01557">
    <property type="entry name" value="FAA_hydrolase"/>
    <property type="match status" value="1"/>
</dbReference>
<name>A0A918A5A7_9ACTN</name>
<evidence type="ECO:0000259" key="3">
    <source>
        <dbReference type="Pfam" id="PF01557"/>
    </source>
</evidence>
<evidence type="ECO:0000313" key="4">
    <source>
        <dbReference type="EMBL" id="GGP06692.1"/>
    </source>
</evidence>
<dbReference type="GO" id="GO:0016787">
    <property type="term" value="F:hydrolase activity"/>
    <property type="evidence" value="ECO:0007669"/>
    <property type="project" value="UniProtKB-KW"/>
</dbReference>
<dbReference type="RefSeq" id="WP_225277303.1">
    <property type="nucleotide sequence ID" value="NZ_BMNK01000004.1"/>
</dbReference>
<sequence length="297" mass="32344">MASLTRARLPPQFSRKALMHLVRCSSSSRWAVRAADGYRALPAGFSLGDALSADLAHFRTLLDTAAERFDEVTPGAPVDPDTEVWAAGVTYRQSREARVEESTEPDIYQRVYDAERPELFFKSIGRRVRGHDEAIGVRPDSTWDVPEPELAVVVTAGGEIAGYTVCDDVSSRSIEGENPLYLPQAKMFAGATALGPGIRPAWEIPDPYALEIEMTIFRGGEVAWEGTSGTGQLHRRLDDLVGYLFRADRYPRGVILSTGTGLVPGQDFTLTPGDRVQIRVDGVGTLANDVLPALEIG</sequence>
<reference evidence="4" key="1">
    <citation type="journal article" date="2014" name="Int. J. Syst. Evol. Microbiol.">
        <title>Complete genome sequence of Corynebacterium casei LMG S-19264T (=DSM 44701T), isolated from a smear-ripened cheese.</title>
        <authorList>
            <consortium name="US DOE Joint Genome Institute (JGI-PGF)"/>
            <person name="Walter F."/>
            <person name="Albersmeier A."/>
            <person name="Kalinowski J."/>
            <person name="Ruckert C."/>
        </authorList>
    </citation>
    <scope>NUCLEOTIDE SEQUENCE</scope>
    <source>
        <strain evidence="4">CGMCC 4.7430</strain>
    </source>
</reference>
<comment type="caution">
    <text evidence="4">The sequence shown here is derived from an EMBL/GenBank/DDBJ whole genome shotgun (WGS) entry which is preliminary data.</text>
</comment>
<dbReference type="Proteomes" id="UP000660745">
    <property type="component" value="Unassembled WGS sequence"/>
</dbReference>
<evidence type="ECO:0000256" key="1">
    <source>
        <dbReference type="ARBA" id="ARBA00010211"/>
    </source>
</evidence>
<dbReference type="PANTHER" id="PTHR42796">
    <property type="entry name" value="FUMARYLACETOACETATE HYDROLASE DOMAIN-CONTAINING PROTEIN 2A-RELATED"/>
    <property type="match status" value="1"/>
</dbReference>
<dbReference type="EMBL" id="BMNK01000004">
    <property type="protein sequence ID" value="GGP06692.1"/>
    <property type="molecule type" value="Genomic_DNA"/>
</dbReference>
<organism evidence="4 5">
    <name type="scientific">Nonomuraea glycinis</name>
    <dbReference type="NCBI Taxonomy" id="2047744"/>
    <lineage>
        <taxon>Bacteria</taxon>
        <taxon>Bacillati</taxon>
        <taxon>Actinomycetota</taxon>
        <taxon>Actinomycetes</taxon>
        <taxon>Streptosporangiales</taxon>
        <taxon>Streptosporangiaceae</taxon>
        <taxon>Nonomuraea</taxon>
    </lineage>
</organism>
<keyword evidence="4" id="KW-0378">Hydrolase</keyword>
<evidence type="ECO:0000313" key="5">
    <source>
        <dbReference type="Proteomes" id="UP000660745"/>
    </source>
</evidence>
<accession>A0A918A5A7</accession>
<keyword evidence="2" id="KW-0479">Metal-binding</keyword>